<feature type="region of interest" description="Disordered" evidence="1">
    <location>
        <begin position="1"/>
        <end position="25"/>
    </location>
</feature>
<name>B9TFP5_RICCO</name>
<evidence type="ECO:0000256" key="1">
    <source>
        <dbReference type="SAM" id="MobiDB-lite"/>
    </source>
</evidence>
<evidence type="ECO:0000313" key="2">
    <source>
        <dbReference type="EMBL" id="EEF25319.1"/>
    </source>
</evidence>
<dbReference type="Proteomes" id="UP000008311">
    <property type="component" value="Unassembled WGS sequence"/>
</dbReference>
<dbReference type="InParanoid" id="B9TFP5"/>
<feature type="non-terminal residue" evidence="2">
    <location>
        <position position="65"/>
    </location>
</feature>
<sequence>CGTGDETGEDGASNAAACRADGTGNEASGRAYLCSSQRNRDRAGCARCRTYGTTNTARDMTRFDA</sequence>
<gene>
    <name evidence="2" type="ORF">RCOM_1838320</name>
</gene>
<protein>
    <submittedName>
        <fullName evidence="2">Uncharacterized protein</fullName>
    </submittedName>
</protein>
<feature type="non-terminal residue" evidence="2">
    <location>
        <position position="1"/>
    </location>
</feature>
<reference evidence="3" key="1">
    <citation type="journal article" date="2010" name="Nat. Biotechnol.">
        <title>Draft genome sequence of the oilseed species Ricinus communis.</title>
        <authorList>
            <person name="Chan A.P."/>
            <person name="Crabtree J."/>
            <person name="Zhao Q."/>
            <person name="Lorenzi H."/>
            <person name="Orvis J."/>
            <person name="Puiu D."/>
            <person name="Melake-Berhan A."/>
            <person name="Jones K.M."/>
            <person name="Redman J."/>
            <person name="Chen G."/>
            <person name="Cahoon E.B."/>
            <person name="Gedil M."/>
            <person name="Stanke M."/>
            <person name="Haas B.J."/>
            <person name="Wortman J.R."/>
            <person name="Fraser-Liggett C.M."/>
            <person name="Ravel J."/>
            <person name="Rabinowicz P.D."/>
        </authorList>
    </citation>
    <scope>NUCLEOTIDE SEQUENCE [LARGE SCALE GENOMIC DNA]</scope>
    <source>
        <strain evidence="3">cv. Hale</strain>
    </source>
</reference>
<dbReference type="EMBL" id="EQ979988">
    <property type="protein sequence ID" value="EEF25319.1"/>
    <property type="molecule type" value="Genomic_DNA"/>
</dbReference>
<proteinExistence type="predicted"/>
<organism evidence="2 3">
    <name type="scientific">Ricinus communis</name>
    <name type="common">Castor bean</name>
    <dbReference type="NCBI Taxonomy" id="3988"/>
    <lineage>
        <taxon>Eukaryota</taxon>
        <taxon>Viridiplantae</taxon>
        <taxon>Streptophyta</taxon>
        <taxon>Embryophyta</taxon>
        <taxon>Tracheophyta</taxon>
        <taxon>Spermatophyta</taxon>
        <taxon>Magnoliopsida</taxon>
        <taxon>eudicotyledons</taxon>
        <taxon>Gunneridae</taxon>
        <taxon>Pentapetalae</taxon>
        <taxon>rosids</taxon>
        <taxon>fabids</taxon>
        <taxon>Malpighiales</taxon>
        <taxon>Euphorbiaceae</taxon>
        <taxon>Acalyphoideae</taxon>
        <taxon>Acalypheae</taxon>
        <taxon>Ricinus</taxon>
    </lineage>
</organism>
<evidence type="ECO:0000313" key="3">
    <source>
        <dbReference type="Proteomes" id="UP000008311"/>
    </source>
</evidence>
<dbReference type="AlphaFoldDB" id="B9TFP5"/>
<keyword evidence="3" id="KW-1185">Reference proteome</keyword>
<accession>B9TFP5</accession>